<gene>
    <name evidence="1" type="ORF">FIC87_10995</name>
</gene>
<dbReference type="EMBL" id="VEVP01000027">
    <property type="protein sequence ID" value="TNU89517.1"/>
    <property type="molecule type" value="Genomic_DNA"/>
</dbReference>
<sequence>MSKTNKVRTLSFRLAEDDYHKLVERCRKAELSKSMYLRYLIRIPIVCDEATEETAPCIVLDKRSIRDISRELTRWGYHYNQAVHAMNSINYYITHGKSDSRLLDEKAECIEVELATVNRNAERIVYEIAKLQDKMIVEAR</sequence>
<evidence type="ECO:0000313" key="1">
    <source>
        <dbReference type="EMBL" id="TNU89517.1"/>
    </source>
</evidence>
<dbReference type="RefSeq" id="WP_139912815.1">
    <property type="nucleotide sequence ID" value="NZ_VEVP01000027.1"/>
</dbReference>
<dbReference type="AlphaFoldDB" id="A0A5C5BTC4"/>
<organism evidence="1 2">
    <name type="scientific">Eggerthella lenta</name>
    <name type="common">Eubacterium lentum</name>
    <dbReference type="NCBI Taxonomy" id="84112"/>
    <lineage>
        <taxon>Bacteria</taxon>
        <taxon>Bacillati</taxon>
        <taxon>Actinomycetota</taxon>
        <taxon>Coriobacteriia</taxon>
        <taxon>Eggerthellales</taxon>
        <taxon>Eggerthellaceae</taxon>
        <taxon>Eggerthella</taxon>
    </lineage>
</organism>
<reference evidence="1 2" key="1">
    <citation type="journal article" date="2005" name="Appl. Environ. Microbiol.">
        <title>Intestinal bacterial communities that produce active estrogen-like compounds enterodiol and enterolactone in humans.</title>
        <authorList>
            <person name="Clavel T."/>
            <person name="Henderson G."/>
            <person name="Alpert C.A."/>
            <person name="Philippe C."/>
            <person name="Rigottier-Gois L."/>
            <person name="Dore J."/>
            <person name="Blaut M."/>
        </authorList>
    </citation>
    <scope>NUCLEOTIDE SEQUENCE [LARGE SCALE GENOMIC DNA]</scope>
    <source>
        <strain evidence="1 2">SECO-MT75m2</strain>
    </source>
</reference>
<dbReference type="Proteomes" id="UP000312594">
    <property type="component" value="Unassembled WGS sequence"/>
</dbReference>
<proteinExistence type="predicted"/>
<name>A0A5C5BTC4_EGGLN</name>
<protein>
    <submittedName>
        <fullName evidence="1">CopG family transcriptional regulator</fullName>
    </submittedName>
</protein>
<comment type="caution">
    <text evidence="1">The sequence shown here is derived from an EMBL/GenBank/DDBJ whole genome shotgun (WGS) entry which is preliminary data.</text>
</comment>
<evidence type="ECO:0000313" key="2">
    <source>
        <dbReference type="Proteomes" id="UP000312594"/>
    </source>
</evidence>
<accession>A0A5C5BTC4</accession>